<feature type="non-terminal residue" evidence="1">
    <location>
        <position position="1"/>
    </location>
</feature>
<accession>A0A2J7ZRV6</accession>
<organism evidence="1 2">
    <name type="scientific">Tetrabaena socialis</name>
    <dbReference type="NCBI Taxonomy" id="47790"/>
    <lineage>
        <taxon>Eukaryota</taxon>
        <taxon>Viridiplantae</taxon>
        <taxon>Chlorophyta</taxon>
        <taxon>core chlorophytes</taxon>
        <taxon>Chlorophyceae</taxon>
        <taxon>CS clade</taxon>
        <taxon>Chlamydomonadales</taxon>
        <taxon>Tetrabaenaceae</taxon>
        <taxon>Tetrabaena</taxon>
    </lineage>
</organism>
<dbReference type="Proteomes" id="UP000236333">
    <property type="component" value="Unassembled WGS sequence"/>
</dbReference>
<dbReference type="PANTHER" id="PTHR33471:SF7">
    <property type="entry name" value="ATP-DEPENDENT ZINC METALLOPROTEASE-RELATED"/>
    <property type="match status" value="1"/>
</dbReference>
<reference evidence="1 2" key="1">
    <citation type="journal article" date="2017" name="Mol. Biol. Evol.">
        <title>The 4-celled Tetrabaena socialis nuclear genome reveals the essential components for genetic control of cell number at the origin of multicellularity in the volvocine lineage.</title>
        <authorList>
            <person name="Featherston J."/>
            <person name="Arakaki Y."/>
            <person name="Hanschen E.R."/>
            <person name="Ferris P.J."/>
            <person name="Michod R.E."/>
            <person name="Olson B.J.S.C."/>
            <person name="Nozaki H."/>
            <person name="Durand P.M."/>
        </authorList>
    </citation>
    <scope>NUCLEOTIDE SEQUENCE [LARGE SCALE GENOMIC DNA]</scope>
    <source>
        <strain evidence="1 2">NIES-571</strain>
    </source>
</reference>
<evidence type="ECO:0000313" key="1">
    <source>
        <dbReference type="EMBL" id="PNH02988.1"/>
    </source>
</evidence>
<dbReference type="AlphaFoldDB" id="A0A2J7ZRV6"/>
<name>A0A2J7ZRV6_9CHLO</name>
<dbReference type="EMBL" id="PGGS01000565">
    <property type="protein sequence ID" value="PNH02988.1"/>
    <property type="molecule type" value="Genomic_DNA"/>
</dbReference>
<evidence type="ECO:0000313" key="2">
    <source>
        <dbReference type="Proteomes" id="UP000236333"/>
    </source>
</evidence>
<dbReference type="PANTHER" id="PTHR33471">
    <property type="entry name" value="ATP-DEPENDENT ZINC METALLOPROTEASE-RELATED"/>
    <property type="match status" value="1"/>
</dbReference>
<proteinExistence type="predicted"/>
<sequence length="75" mass="8217">IMGQTADLFDLQRLLLRSRTRLNDAQQQNVTRWAVWSSASLLRSHAAEHAALVEAMRRGASVAECVKAIEAAGAK</sequence>
<protein>
    <submittedName>
        <fullName evidence="1">Uncharacterized protein</fullName>
    </submittedName>
</protein>
<dbReference type="OrthoDB" id="66620at2759"/>
<gene>
    <name evidence="1" type="ORF">TSOC_010991</name>
</gene>
<keyword evidence="2" id="KW-1185">Reference proteome</keyword>
<comment type="caution">
    <text evidence="1">The sequence shown here is derived from an EMBL/GenBank/DDBJ whole genome shotgun (WGS) entry which is preliminary data.</text>
</comment>